<dbReference type="InterPro" id="IPR047187">
    <property type="entry name" value="SF1_C_Upf1"/>
</dbReference>
<dbReference type="SMART" id="SM00487">
    <property type="entry name" value="DEXDc"/>
    <property type="match status" value="1"/>
</dbReference>
<dbReference type="GO" id="GO:0016787">
    <property type="term" value="F:hydrolase activity"/>
    <property type="evidence" value="ECO:0007669"/>
    <property type="project" value="UniProtKB-KW"/>
</dbReference>
<dbReference type="VEuPathDB" id="FungiDB:H257_15848"/>
<organism evidence="8 9">
    <name type="scientific">Aphanomyces astaci</name>
    <name type="common">Crayfish plague agent</name>
    <dbReference type="NCBI Taxonomy" id="112090"/>
    <lineage>
        <taxon>Eukaryota</taxon>
        <taxon>Sar</taxon>
        <taxon>Stramenopiles</taxon>
        <taxon>Oomycota</taxon>
        <taxon>Saprolegniomycetes</taxon>
        <taxon>Saprolegniales</taxon>
        <taxon>Verrucalvaceae</taxon>
        <taxon>Aphanomyces</taxon>
    </lineage>
</organism>
<dbReference type="CDD" id="cd18808">
    <property type="entry name" value="SF1_C_Upf1"/>
    <property type="match status" value="1"/>
</dbReference>
<dbReference type="PANTHER" id="PTHR10887">
    <property type="entry name" value="DNA2/NAM7 HELICASE FAMILY"/>
    <property type="match status" value="1"/>
</dbReference>
<keyword evidence="2" id="KW-0378">Hydrolase</keyword>
<evidence type="ECO:0000256" key="4">
    <source>
        <dbReference type="ARBA" id="ARBA00022840"/>
    </source>
</evidence>
<evidence type="ECO:0000256" key="6">
    <source>
        <dbReference type="SAM" id="MobiDB-lite"/>
    </source>
</evidence>
<comment type="caution">
    <text evidence="8">The sequence shown here is derived from an EMBL/GenBank/DDBJ whole genome shotgun (WGS) entry which is preliminary data.</text>
</comment>
<evidence type="ECO:0000256" key="1">
    <source>
        <dbReference type="ARBA" id="ARBA00022741"/>
    </source>
</evidence>
<feature type="domain" description="Helicase ATP-binding" evidence="7">
    <location>
        <begin position="483"/>
        <end position="968"/>
    </location>
</feature>
<dbReference type="Proteomes" id="UP000285430">
    <property type="component" value="Unassembled WGS sequence"/>
</dbReference>
<dbReference type="GO" id="GO:0005524">
    <property type="term" value="F:ATP binding"/>
    <property type="evidence" value="ECO:0007669"/>
    <property type="project" value="UniProtKB-KW"/>
</dbReference>
<evidence type="ECO:0000313" key="8">
    <source>
        <dbReference type="EMBL" id="RHZ04109.1"/>
    </source>
</evidence>
<dbReference type="InterPro" id="IPR041677">
    <property type="entry name" value="DNA2/NAM7_AAA_11"/>
</dbReference>
<dbReference type="FunFam" id="3.40.50.300:FF:000326">
    <property type="entry name" value="P-loop containing nucleoside triphosphate hydrolase"/>
    <property type="match status" value="1"/>
</dbReference>
<feature type="region of interest" description="Disordered" evidence="6">
    <location>
        <begin position="689"/>
        <end position="713"/>
    </location>
</feature>
<dbReference type="Pfam" id="PF13086">
    <property type="entry name" value="AAA_11"/>
    <property type="match status" value="1"/>
</dbReference>
<feature type="region of interest" description="Disordered" evidence="6">
    <location>
        <begin position="752"/>
        <end position="790"/>
    </location>
</feature>
<proteinExistence type="predicted"/>
<dbReference type="InterPro" id="IPR045055">
    <property type="entry name" value="DNA2/NAM7-like"/>
</dbReference>
<dbReference type="EMBL" id="QUTH01007703">
    <property type="protein sequence ID" value="RHZ04109.1"/>
    <property type="molecule type" value="Genomic_DNA"/>
</dbReference>
<evidence type="ECO:0000256" key="2">
    <source>
        <dbReference type="ARBA" id="ARBA00022801"/>
    </source>
</evidence>
<feature type="compositionally biased region" description="Basic and acidic residues" evidence="6">
    <location>
        <begin position="136"/>
        <end position="146"/>
    </location>
</feature>
<dbReference type="Pfam" id="PF13087">
    <property type="entry name" value="AAA_12"/>
    <property type="match status" value="1"/>
</dbReference>
<dbReference type="PANTHER" id="PTHR10887:SF495">
    <property type="entry name" value="HELICASE SENATAXIN ISOFORM X1-RELATED"/>
    <property type="match status" value="1"/>
</dbReference>
<protein>
    <recommendedName>
        <fullName evidence="7">Helicase ATP-binding domain-containing protein</fullName>
    </recommendedName>
</protein>
<dbReference type="InterPro" id="IPR027417">
    <property type="entry name" value="P-loop_NTPase"/>
</dbReference>
<dbReference type="InterPro" id="IPR041679">
    <property type="entry name" value="DNA2/NAM7-like_C"/>
</dbReference>
<dbReference type="GO" id="GO:0003678">
    <property type="term" value="F:DNA helicase activity"/>
    <property type="evidence" value="ECO:0007669"/>
    <property type="project" value="UniProtKB-EC"/>
</dbReference>
<evidence type="ECO:0000256" key="5">
    <source>
        <dbReference type="ARBA" id="ARBA00048432"/>
    </source>
</evidence>
<feature type="compositionally biased region" description="Acidic residues" evidence="6">
    <location>
        <begin position="36"/>
        <end position="68"/>
    </location>
</feature>
<keyword evidence="1" id="KW-0547">Nucleotide-binding</keyword>
<evidence type="ECO:0000259" key="7">
    <source>
        <dbReference type="SMART" id="SM00487"/>
    </source>
</evidence>
<dbReference type="GO" id="GO:0005694">
    <property type="term" value="C:chromosome"/>
    <property type="evidence" value="ECO:0007669"/>
    <property type="project" value="UniProtKB-ARBA"/>
</dbReference>
<keyword evidence="4" id="KW-0067">ATP-binding</keyword>
<feature type="compositionally biased region" description="Polar residues" evidence="6">
    <location>
        <begin position="88"/>
        <end position="99"/>
    </location>
</feature>
<keyword evidence="3" id="KW-0347">Helicase</keyword>
<feature type="compositionally biased region" description="Polar residues" evidence="6">
    <location>
        <begin position="10"/>
        <end position="23"/>
    </location>
</feature>
<dbReference type="Gene3D" id="3.40.50.300">
    <property type="entry name" value="P-loop containing nucleotide triphosphate hydrolases"/>
    <property type="match status" value="3"/>
</dbReference>
<comment type="catalytic activity">
    <reaction evidence="5">
        <text>ATP + H2O = ADP + phosphate + H(+)</text>
        <dbReference type="Rhea" id="RHEA:13065"/>
        <dbReference type="ChEBI" id="CHEBI:15377"/>
        <dbReference type="ChEBI" id="CHEBI:15378"/>
        <dbReference type="ChEBI" id="CHEBI:30616"/>
        <dbReference type="ChEBI" id="CHEBI:43474"/>
        <dbReference type="ChEBI" id="CHEBI:456216"/>
        <dbReference type="EC" id="3.6.4.12"/>
    </reaction>
    <physiologicalReaction direction="left-to-right" evidence="5">
        <dbReference type="Rhea" id="RHEA:13066"/>
    </physiologicalReaction>
</comment>
<gene>
    <name evidence="8" type="ORF">DYB37_002841</name>
</gene>
<feature type="region of interest" description="Disordered" evidence="6">
    <location>
        <begin position="1"/>
        <end position="163"/>
    </location>
</feature>
<accession>A0A418E166</accession>
<dbReference type="InterPro" id="IPR014001">
    <property type="entry name" value="Helicase_ATP-bd"/>
</dbReference>
<evidence type="ECO:0000256" key="3">
    <source>
        <dbReference type="ARBA" id="ARBA00022806"/>
    </source>
</evidence>
<feature type="compositionally biased region" description="Basic residues" evidence="6">
    <location>
        <begin position="72"/>
        <end position="86"/>
    </location>
</feature>
<dbReference type="VEuPathDB" id="FungiDB:H257_15847"/>
<dbReference type="SUPFAM" id="SSF52540">
    <property type="entry name" value="P-loop containing nucleoside triphosphate hydrolases"/>
    <property type="match status" value="1"/>
</dbReference>
<feature type="compositionally biased region" description="Pro residues" evidence="6">
    <location>
        <begin position="762"/>
        <end position="779"/>
    </location>
</feature>
<evidence type="ECO:0000313" key="9">
    <source>
        <dbReference type="Proteomes" id="UP000285430"/>
    </source>
</evidence>
<sequence length="1870" mass="207370">MRKSARQSEKSASSRSQQLQHLQNARRAALGLAVNADDEEEDNDEVEWHPDDEDESSVSSGSEDDEDDQRPSHTKPRSGNLTRKRSLNAMQDGTISNDITAAAKRRERTDVTVSSNPKDPRQRRQAPVKSEPTIPRQEKNPKDPRQRRAVGPRATDQPSSTNVKVALPIYTDSSDEDEVLLKKPKSILKRSQHTKSQLALAPPSNATSQVVVSGGIGWAGSTVSQTTKPLALHKRPNRQRQAQLLRPVMSSSNALSQFYEDIMDWDVGAALVQDAHPSATAKQPDKSSCDDVVPSTFESFEHYFDVWKPLAVQEVHAQSINGLSSDLPPALPVTTRTNVLATVGVSTIKVSVLINRGANPTKKQLLQLDDIRKDDLVLLTPDNTYLTRRMRGPSKPDDMLLTASWLVVVVTSKKWRELSGAGHKDAAPPLFVFKLNNLVTSFREFRALCQCREYKLMPLLLSGKAQPPSTKLDSLGMAYVQWLRKTFNESQQEAIAAAATSHGFTLIKGPPGTGKTTTLKGLLNSLHLREYNRYYNAVLDVARRPDHETSKAWAAIGDEKPHILVAAPSNIAVDNIVAKIMEEGFCDGEGRQYFPNIIRVGRGANVNVKSVVLEGMVESLCSQPQEAVEMRCRQLQHELSVVCTNQTSSAAPPDATPAALAVYRSDSEDDDAAHVPFSCDEVTVHVGDDDLDEDETDEPFVPVEGDDESDEVDEPFVNGATAAADAAAEMHQDADEEDVDEPLVPVDLAAGSAEDGECSDIEPPPPPPSDSGPSPPPPSDDTVAAIPRLPPSHEPVIIDYNAYKPYKDMAQRINLCLERFHSLKLELQRYAMVRRSMEAHGRVVKETQDTLESSFLESAHIVFTTLSSAGHRALDDSSRYDILVIDEAAQAVELSTIIPMRYEPSVLASSIYRISTHMTLVTRFGSRQCVLVGDPQQLSATVFSRTSAQSLYERSLFERLESCGHPVHMLRTHHPTISAFPRQYFYGGLLQDGDNVRQPTYAKMYHGLAPAFKPLVFWNLVSSREAMSSMSRTNPMEVKLAVNLYLTLRNSCPPDAIRGKVGVITPYAAQMDELKRAFTIACNGEFHHDVEINTVDGYQGREKDIIILSTVRSDPRKGVGFLNDIRRMNVALTRAKFACYVLGSEAALQNSTPWAALLDHARGTGCLVNVPNPQENLFTLVPAPPGPPRGVSPPRIVAGADGEAADEEAADEGDLADVGVVKATNRLIRNTTPLRTNSTNSFHIPHTNHFRNPHTNPNKFHIPHTTHLHPPHHHPIEYELFVDVSDDKFEFSALGDLFQDSHFRLQDSFVKSDVFNALPLPFALKVAYIGHIRIEGFWGVMTSGSALRCTISDSLFVFGANQHIDWTDELQLRYAHELAVALLHRLWNRYHIEVLHYQHVASAILTRRALPPQVPVLTEGMSKVVAIDGLQVYTSRIPTTQRSPDQWKALFHRQWPAEVHVAVLVPTDIKVKLDLEECHVTRKLKTRAVDLHVNQLNVGLDPQQVVRADVDPAPLVIVSFNVLPHIQPVEPTSASTSPVRAPFPARAMWKYAVRCVLQDVFPKRRDGQDNVLWLSKLILQYTDLYKRKMGSTYVEYVVRDLLVQHKQGNPSLPPVLPTRGSLERLGRVHSFLKDESAWNLVDVEAVLFDKSTKHLMPLAPSAAVASAESSHKTDVMMDVVQKYQSKPMVHVDIGHIRFAFRHVDAAHAPRKKEWEFNCDFLRGCAAVAALPVLFVLLETVFCKPLHSVVKPPTTKKDRAKAFLEHALQLPTMLEVQTQAVAVEVRAPTHHVVANVLATPAWIPLVRDIALDAVEIADLHVPANRWAIAHDVAANTLQVDGLQHQVKFRNTRAGHAAAIQRLLHQLFPDLV</sequence>
<name>A0A418E166_APHAT</name>
<reference evidence="8 9" key="1">
    <citation type="submission" date="2018-08" db="EMBL/GenBank/DDBJ databases">
        <title>Aphanomyces genome sequencing and annotation.</title>
        <authorList>
            <person name="Minardi D."/>
            <person name="Oidtmann B."/>
            <person name="Van Der Giezen M."/>
            <person name="Studholme D.J."/>
        </authorList>
    </citation>
    <scope>NUCLEOTIDE SEQUENCE [LARGE SCALE GENOMIC DNA]</scope>
    <source>
        <strain evidence="8 9">Da</strain>
    </source>
</reference>